<accession>A0ABD3VT19</accession>
<gene>
    <name evidence="1" type="ORF">ACJMK2_006405</name>
</gene>
<proteinExistence type="predicted"/>
<evidence type="ECO:0008006" key="3">
    <source>
        <dbReference type="Google" id="ProtNLM"/>
    </source>
</evidence>
<sequence>MESADTGMYIFVQRARTLGTTELHRLQHGDKPVTGQNHRESIVEFLHKRLEAISNAGGLSQQQRVSGILQTARFRRHVENIIRGSLPTARSTNQHTARTSTLTVPPQLADKLLIYQNKQREIDRPSPSNSSSLQRDNTVFESVKRISLVEENPVVTVPRTANDLDQEKIINQNDIIDILHVHLVKEISKLIHIRLVALSLNSEFRQKLEQHVQLSVHCTQTDRSRVQEFVRSISQSQPRILSNQKRDTIYVTSKSAAAWELNSAATSYQLVRSTPVNDTHFIFQCGHMCICYTYGRNIMDRNYTCPVCRAPIREIISINRG</sequence>
<keyword evidence="2" id="KW-1185">Reference proteome</keyword>
<dbReference type="InterPro" id="IPR013083">
    <property type="entry name" value="Znf_RING/FYVE/PHD"/>
</dbReference>
<dbReference type="Proteomes" id="UP001634394">
    <property type="component" value="Unassembled WGS sequence"/>
</dbReference>
<evidence type="ECO:0000313" key="2">
    <source>
        <dbReference type="Proteomes" id="UP001634394"/>
    </source>
</evidence>
<reference evidence="1 2" key="1">
    <citation type="submission" date="2024-11" db="EMBL/GenBank/DDBJ databases">
        <title>Chromosome-level genome assembly of the freshwater bivalve Anodonta woodiana.</title>
        <authorList>
            <person name="Chen X."/>
        </authorList>
    </citation>
    <scope>NUCLEOTIDE SEQUENCE [LARGE SCALE GENOMIC DNA]</scope>
    <source>
        <strain evidence="1">MN2024</strain>
        <tissue evidence="1">Gills</tissue>
    </source>
</reference>
<dbReference type="Pfam" id="PF13920">
    <property type="entry name" value="zf-C3HC4_3"/>
    <property type="match status" value="1"/>
</dbReference>
<evidence type="ECO:0000313" key="1">
    <source>
        <dbReference type="EMBL" id="KAL3864749.1"/>
    </source>
</evidence>
<organism evidence="1 2">
    <name type="scientific">Sinanodonta woodiana</name>
    <name type="common">Chinese pond mussel</name>
    <name type="synonym">Anodonta woodiana</name>
    <dbReference type="NCBI Taxonomy" id="1069815"/>
    <lineage>
        <taxon>Eukaryota</taxon>
        <taxon>Metazoa</taxon>
        <taxon>Spiralia</taxon>
        <taxon>Lophotrochozoa</taxon>
        <taxon>Mollusca</taxon>
        <taxon>Bivalvia</taxon>
        <taxon>Autobranchia</taxon>
        <taxon>Heteroconchia</taxon>
        <taxon>Palaeoheterodonta</taxon>
        <taxon>Unionida</taxon>
        <taxon>Unionoidea</taxon>
        <taxon>Unionidae</taxon>
        <taxon>Unioninae</taxon>
        <taxon>Sinanodonta</taxon>
    </lineage>
</organism>
<comment type="caution">
    <text evidence="1">The sequence shown here is derived from an EMBL/GenBank/DDBJ whole genome shotgun (WGS) entry which is preliminary data.</text>
</comment>
<dbReference type="AlphaFoldDB" id="A0ABD3VT19"/>
<protein>
    <recommendedName>
        <fullName evidence="3">RING-type domain-containing protein</fullName>
    </recommendedName>
</protein>
<name>A0ABD3VT19_SINWO</name>
<dbReference type="EMBL" id="JBJQND010000010">
    <property type="protein sequence ID" value="KAL3864749.1"/>
    <property type="molecule type" value="Genomic_DNA"/>
</dbReference>
<dbReference type="Gene3D" id="3.30.40.10">
    <property type="entry name" value="Zinc/RING finger domain, C3HC4 (zinc finger)"/>
    <property type="match status" value="1"/>
</dbReference>